<dbReference type="Proteomes" id="UP000236291">
    <property type="component" value="Unassembled WGS sequence"/>
</dbReference>
<sequence length="184" mass="20901">MGLRMGRRVLKGNGIDRTEVNLPQSNMELVNYRSSGPKEGKGALSYLSELSSGQDLGTDFPLFCNMLSDKLVSKGIKDREISYTVYAEFLRLSDCVWAEEPSDCFWTAKIACCVKQQQAIQEIRRELGISQIEDMEMKESTCNKTCEKCGFGVASYFTKQMRSADEGQTTYYKCKQCDHQFQEN</sequence>
<reference evidence="7 8" key="2">
    <citation type="journal article" date="2017" name="Front. Plant Sci.">
        <title>Gene Classification and Mining of Molecular Markers Useful in Red Clover (Trifolium pratense) Breeding.</title>
        <authorList>
            <person name="Istvanek J."/>
            <person name="Dluhosova J."/>
            <person name="Dluhos P."/>
            <person name="Patkova L."/>
            <person name="Nedelnik J."/>
            <person name="Repkova J."/>
        </authorList>
    </citation>
    <scope>NUCLEOTIDE SEQUENCE [LARGE SCALE GENOMIC DNA]</scope>
    <source>
        <strain evidence="8">cv. Tatra</strain>
        <tissue evidence="7">Young leaves</tissue>
    </source>
</reference>
<dbReference type="GO" id="GO:0006351">
    <property type="term" value="P:DNA-templated transcription"/>
    <property type="evidence" value="ECO:0007669"/>
    <property type="project" value="InterPro"/>
</dbReference>
<evidence type="ECO:0000256" key="2">
    <source>
        <dbReference type="ARBA" id="ARBA00022723"/>
    </source>
</evidence>
<evidence type="ECO:0000259" key="6">
    <source>
        <dbReference type="PROSITE" id="PS51133"/>
    </source>
</evidence>
<evidence type="ECO:0000313" key="8">
    <source>
        <dbReference type="Proteomes" id="UP000236291"/>
    </source>
</evidence>
<dbReference type="Gene3D" id="2.20.25.10">
    <property type="match status" value="1"/>
</dbReference>
<dbReference type="AlphaFoldDB" id="A0A2K3N9Q1"/>
<keyword evidence="3 5" id="KW-0863">Zinc-finger</keyword>
<gene>
    <name evidence="7" type="ORF">L195_g023003</name>
</gene>
<dbReference type="GO" id="GO:0000428">
    <property type="term" value="C:DNA-directed RNA polymerase complex"/>
    <property type="evidence" value="ECO:0007669"/>
    <property type="project" value="UniProtKB-KW"/>
</dbReference>
<dbReference type="SMART" id="SM00440">
    <property type="entry name" value="ZnF_C2C2"/>
    <property type="match status" value="1"/>
</dbReference>
<dbReference type="EMBL" id="ASHM01018091">
    <property type="protein sequence ID" value="PNX99734.1"/>
    <property type="molecule type" value="Genomic_DNA"/>
</dbReference>
<evidence type="ECO:0000313" key="7">
    <source>
        <dbReference type="EMBL" id="PNX99734.1"/>
    </source>
</evidence>
<dbReference type="STRING" id="57577.A0A2K3N9Q1"/>
<feature type="domain" description="TFIIS-type" evidence="6">
    <location>
        <begin position="142"/>
        <end position="182"/>
    </location>
</feature>
<dbReference type="PROSITE" id="PS51133">
    <property type="entry name" value="ZF_TFIIS_2"/>
    <property type="match status" value="1"/>
</dbReference>
<evidence type="ECO:0000256" key="5">
    <source>
        <dbReference type="PROSITE-ProRule" id="PRU00472"/>
    </source>
</evidence>
<evidence type="ECO:0000256" key="3">
    <source>
        <dbReference type="ARBA" id="ARBA00022771"/>
    </source>
</evidence>
<evidence type="ECO:0000256" key="1">
    <source>
        <dbReference type="ARBA" id="ARBA00018784"/>
    </source>
</evidence>
<organism evidence="7 8">
    <name type="scientific">Trifolium pratense</name>
    <name type="common">Red clover</name>
    <dbReference type="NCBI Taxonomy" id="57577"/>
    <lineage>
        <taxon>Eukaryota</taxon>
        <taxon>Viridiplantae</taxon>
        <taxon>Streptophyta</taxon>
        <taxon>Embryophyta</taxon>
        <taxon>Tracheophyta</taxon>
        <taxon>Spermatophyta</taxon>
        <taxon>Magnoliopsida</taxon>
        <taxon>eudicotyledons</taxon>
        <taxon>Gunneridae</taxon>
        <taxon>Pentapetalae</taxon>
        <taxon>rosids</taxon>
        <taxon>fabids</taxon>
        <taxon>Fabales</taxon>
        <taxon>Fabaceae</taxon>
        <taxon>Papilionoideae</taxon>
        <taxon>50 kb inversion clade</taxon>
        <taxon>NPAAA clade</taxon>
        <taxon>Hologalegina</taxon>
        <taxon>IRL clade</taxon>
        <taxon>Trifolieae</taxon>
        <taxon>Trifolium</taxon>
    </lineage>
</organism>
<keyword evidence="7" id="KW-0240">DNA-directed RNA polymerase</keyword>
<name>A0A2K3N9Q1_TRIPR</name>
<proteinExistence type="predicted"/>
<dbReference type="GO" id="GO:0008270">
    <property type="term" value="F:zinc ion binding"/>
    <property type="evidence" value="ECO:0007669"/>
    <property type="project" value="UniProtKB-KW"/>
</dbReference>
<dbReference type="SUPFAM" id="SSF57783">
    <property type="entry name" value="Zinc beta-ribbon"/>
    <property type="match status" value="1"/>
</dbReference>
<dbReference type="GO" id="GO:0003899">
    <property type="term" value="F:DNA-directed RNA polymerase activity"/>
    <property type="evidence" value="ECO:0007669"/>
    <property type="project" value="InterPro"/>
</dbReference>
<keyword evidence="7" id="KW-0804">Transcription</keyword>
<dbReference type="PANTHER" id="PTHR11239:SF12">
    <property type="entry name" value="DNA-DIRECTED RNA POLYMERASE III SUBUNIT RPC10"/>
    <property type="match status" value="1"/>
</dbReference>
<evidence type="ECO:0000256" key="4">
    <source>
        <dbReference type="ARBA" id="ARBA00022833"/>
    </source>
</evidence>
<keyword evidence="4" id="KW-0862">Zinc</keyword>
<accession>A0A2K3N9Q1</accession>
<protein>
    <recommendedName>
        <fullName evidence="1">DNA-directed RNA polymerase I subunit RPA12</fullName>
    </recommendedName>
</protein>
<keyword evidence="2" id="KW-0479">Metal-binding</keyword>
<dbReference type="InterPro" id="IPR034004">
    <property type="entry name" value="Zn_ribbon_RPA12_C"/>
</dbReference>
<dbReference type="InterPro" id="IPR001222">
    <property type="entry name" value="Znf_TFIIS"/>
</dbReference>
<dbReference type="InterPro" id="IPR012164">
    <property type="entry name" value="Rpa12/Rpb9/Rpc10/TFS"/>
</dbReference>
<dbReference type="GO" id="GO:0003676">
    <property type="term" value="F:nucleic acid binding"/>
    <property type="evidence" value="ECO:0007669"/>
    <property type="project" value="InterPro"/>
</dbReference>
<comment type="caution">
    <text evidence="7">The sequence shown here is derived from an EMBL/GenBank/DDBJ whole genome shotgun (WGS) entry which is preliminary data.</text>
</comment>
<dbReference type="Pfam" id="PF01096">
    <property type="entry name" value="Zn_ribbon_TFIIS"/>
    <property type="match status" value="1"/>
</dbReference>
<reference evidence="7 8" key="1">
    <citation type="journal article" date="2014" name="Am. J. Bot.">
        <title>Genome assembly and annotation for red clover (Trifolium pratense; Fabaceae).</title>
        <authorList>
            <person name="Istvanek J."/>
            <person name="Jaros M."/>
            <person name="Krenek A."/>
            <person name="Repkova J."/>
        </authorList>
    </citation>
    <scope>NUCLEOTIDE SEQUENCE [LARGE SCALE GENOMIC DNA]</scope>
    <source>
        <strain evidence="8">cv. Tatra</strain>
        <tissue evidence="7">Young leaves</tissue>
    </source>
</reference>
<dbReference type="PANTHER" id="PTHR11239">
    <property type="entry name" value="DNA-DIRECTED RNA POLYMERASE"/>
    <property type="match status" value="1"/>
</dbReference>
<dbReference type="CDD" id="cd10507">
    <property type="entry name" value="Zn-ribbon_RPA12"/>
    <property type="match status" value="1"/>
</dbReference>